<dbReference type="InterPro" id="IPR001757">
    <property type="entry name" value="P_typ_ATPase"/>
</dbReference>
<dbReference type="GO" id="GO:0043682">
    <property type="term" value="F:P-type divalent copper transporter activity"/>
    <property type="evidence" value="ECO:0007669"/>
    <property type="project" value="TreeGrafter"/>
</dbReference>
<dbReference type="Gene3D" id="2.70.150.10">
    <property type="entry name" value="Calcium-transporting ATPase, cytoplasmic transduction domain A"/>
    <property type="match status" value="1"/>
</dbReference>
<comment type="subcellular location">
    <subcellularLocation>
        <location evidence="10">Cell membrane</location>
    </subcellularLocation>
    <subcellularLocation>
        <location evidence="1">Endomembrane system</location>
        <topology evidence="1">Multi-pass membrane protein</topology>
    </subcellularLocation>
</comment>
<dbReference type="PROSITE" id="PS00154">
    <property type="entry name" value="ATPASE_E1_E2"/>
    <property type="match status" value="1"/>
</dbReference>
<dbReference type="Proteomes" id="UP000266313">
    <property type="component" value="Chromosome"/>
</dbReference>
<dbReference type="GO" id="GO:0005886">
    <property type="term" value="C:plasma membrane"/>
    <property type="evidence" value="ECO:0007669"/>
    <property type="project" value="UniProtKB-SubCell"/>
</dbReference>
<keyword evidence="9 10" id="KW-0472">Membrane</keyword>
<dbReference type="InterPro" id="IPR036412">
    <property type="entry name" value="HAD-like_sf"/>
</dbReference>
<dbReference type="SFLD" id="SFLDG00002">
    <property type="entry name" value="C1.7:_P-type_atpase_like"/>
    <property type="match status" value="1"/>
</dbReference>
<evidence type="ECO:0000256" key="10">
    <source>
        <dbReference type="RuleBase" id="RU362081"/>
    </source>
</evidence>
<evidence type="ECO:0000313" key="12">
    <source>
        <dbReference type="EMBL" id="BBA32891.1"/>
    </source>
</evidence>
<dbReference type="InterPro" id="IPR023214">
    <property type="entry name" value="HAD_sf"/>
</dbReference>
<dbReference type="Pfam" id="PF00702">
    <property type="entry name" value="Hydrolase"/>
    <property type="match status" value="1"/>
</dbReference>
<dbReference type="Gene3D" id="3.40.50.1000">
    <property type="entry name" value="HAD superfamily/HAD-like"/>
    <property type="match status" value="1"/>
</dbReference>
<dbReference type="RefSeq" id="WP_119628591.1">
    <property type="nucleotide sequence ID" value="NZ_AP017928.1"/>
</dbReference>
<dbReference type="GO" id="GO:0055070">
    <property type="term" value="P:copper ion homeostasis"/>
    <property type="evidence" value="ECO:0007669"/>
    <property type="project" value="TreeGrafter"/>
</dbReference>
<evidence type="ECO:0000259" key="11">
    <source>
        <dbReference type="Pfam" id="PF00122"/>
    </source>
</evidence>
<sequence length="699" mass="74395">MLPIVSGISAGATLLGSLLFAGKIRRRKFATQSGGLACALSLPREPHPAVPARPIGESEQEVNHYLVVSCGSLGLATLGALLYPPLSLLSAAGSFYTCVPIFVQAYRGLVKQRRLRSPIIDSIGVTTALIAGFYFASALACVLYFTSRKLLLKTEDTSLQNLTSVFGEQPRSAWVVQEGVEMEVPVESLRLGDIVVLGAGEMVPVDGIISEGLASIDQHMLTGESQAVEKTIGDAVLAATVVLSGRILVRVAKTGEETIAAQIVEILKSTADYRMLIESEGERIADRSVLPILGAGSLALATQGLGSSAAVFNSNFSENMRIAAPLGMLNFLNLASRQGILIKDGRALGLIDEVDTVVFDKTGTLTLDQPHVGGIHCCNGSMGEDLLLSYAAAAESRQSHPIARAIRQAAADRQLPRLGSEDAHYELGYGIKAEIDGRMVSVGSLRFMAMQAVEVPEAIAAQASQGQRKGYSFVYVAVDGDLAGTIELRPTLRPEAEAVIQALKTRGLSLYIISGDADEPTRALAGNLGIEHYFAEVLPEDKAVLVRQLQNQGRKVCFIGDGINDAIALKQANASISLRGATTVATDTAQVILLDGSLNQLDFLFDLTRDFKINMKTTTATTVIPSVFCIGGILLFHFGINTAILMYNLSLIAGVGNAMLPVLRWGKARQRLPGADSEQEPVTALEAGYVRPGSIRPRR</sequence>
<evidence type="ECO:0000256" key="5">
    <source>
        <dbReference type="ARBA" id="ARBA00022741"/>
    </source>
</evidence>
<feature type="transmembrane region" description="Helical" evidence="10">
    <location>
        <begin position="619"/>
        <end position="638"/>
    </location>
</feature>
<dbReference type="GO" id="GO:0012505">
    <property type="term" value="C:endomembrane system"/>
    <property type="evidence" value="ECO:0007669"/>
    <property type="project" value="UniProtKB-SubCell"/>
</dbReference>
<accession>A0A250KPI4</accession>
<dbReference type="InterPro" id="IPR008250">
    <property type="entry name" value="ATPase_P-typ_transduc_dom_A_sf"/>
</dbReference>
<evidence type="ECO:0000256" key="6">
    <source>
        <dbReference type="ARBA" id="ARBA00022840"/>
    </source>
</evidence>
<keyword evidence="10" id="KW-1003">Cell membrane</keyword>
<dbReference type="SUPFAM" id="SSF56784">
    <property type="entry name" value="HAD-like"/>
    <property type="match status" value="1"/>
</dbReference>
<evidence type="ECO:0000256" key="1">
    <source>
        <dbReference type="ARBA" id="ARBA00004127"/>
    </source>
</evidence>
<dbReference type="Pfam" id="PF00122">
    <property type="entry name" value="E1-E2_ATPase"/>
    <property type="match status" value="1"/>
</dbReference>
<dbReference type="NCBIfam" id="TIGR01525">
    <property type="entry name" value="ATPase-IB_hvy"/>
    <property type="match status" value="1"/>
</dbReference>
<dbReference type="SFLD" id="SFLDF00027">
    <property type="entry name" value="p-type_atpase"/>
    <property type="match status" value="1"/>
</dbReference>
<feature type="domain" description="P-type ATPase A" evidence="11">
    <location>
        <begin position="169"/>
        <end position="267"/>
    </location>
</feature>
<dbReference type="PANTHER" id="PTHR43520:SF8">
    <property type="entry name" value="P-TYPE CU(+) TRANSPORTER"/>
    <property type="match status" value="1"/>
</dbReference>
<keyword evidence="8 10" id="KW-1133">Transmembrane helix</keyword>
<proteinExistence type="inferred from homology"/>
<keyword evidence="13" id="KW-1185">Reference proteome</keyword>
<dbReference type="InterPro" id="IPR018303">
    <property type="entry name" value="ATPase_P-typ_P_site"/>
</dbReference>
<dbReference type="PRINTS" id="PR00119">
    <property type="entry name" value="CATATPASE"/>
</dbReference>
<dbReference type="SUPFAM" id="SSF81653">
    <property type="entry name" value="Calcium ATPase, transduction domain A"/>
    <property type="match status" value="1"/>
</dbReference>
<evidence type="ECO:0000256" key="3">
    <source>
        <dbReference type="ARBA" id="ARBA00022692"/>
    </source>
</evidence>
<evidence type="ECO:0000313" key="13">
    <source>
        <dbReference type="Proteomes" id="UP000266313"/>
    </source>
</evidence>
<gene>
    <name evidence="12" type="ORF">sS8_0926</name>
</gene>
<dbReference type="KEGG" id="mmai:sS8_0926"/>
<dbReference type="InterPro" id="IPR023299">
    <property type="entry name" value="ATPase_P-typ_cyto_dom_N"/>
</dbReference>
<dbReference type="EMBL" id="AP017928">
    <property type="protein sequence ID" value="BBA32891.1"/>
    <property type="molecule type" value="Genomic_DNA"/>
</dbReference>
<comment type="similarity">
    <text evidence="2 10">Belongs to the cation transport ATPase (P-type) (TC 3.A.3) family. Type IB subfamily.</text>
</comment>
<dbReference type="Gene3D" id="3.40.1110.10">
    <property type="entry name" value="Calcium-transporting ATPase, cytoplasmic domain N"/>
    <property type="match status" value="1"/>
</dbReference>
<dbReference type="PROSITE" id="PS01229">
    <property type="entry name" value="COF_2"/>
    <property type="match status" value="1"/>
</dbReference>
<keyword evidence="7" id="KW-1278">Translocase</keyword>
<dbReference type="GO" id="GO:0005507">
    <property type="term" value="F:copper ion binding"/>
    <property type="evidence" value="ECO:0007669"/>
    <property type="project" value="TreeGrafter"/>
</dbReference>
<evidence type="ECO:0000256" key="9">
    <source>
        <dbReference type="ARBA" id="ARBA00023136"/>
    </source>
</evidence>
<evidence type="ECO:0000256" key="7">
    <source>
        <dbReference type="ARBA" id="ARBA00022967"/>
    </source>
</evidence>
<dbReference type="PANTHER" id="PTHR43520">
    <property type="entry name" value="ATP7, ISOFORM B"/>
    <property type="match status" value="1"/>
</dbReference>
<evidence type="ECO:0000256" key="2">
    <source>
        <dbReference type="ARBA" id="ARBA00006024"/>
    </source>
</evidence>
<dbReference type="SFLD" id="SFLDS00003">
    <property type="entry name" value="Haloacid_Dehalogenase"/>
    <property type="match status" value="1"/>
</dbReference>
<keyword evidence="6 10" id="KW-0067">ATP-binding</keyword>
<dbReference type="OrthoDB" id="9814270at2"/>
<feature type="transmembrane region" description="Helical" evidence="10">
    <location>
        <begin position="6"/>
        <end position="24"/>
    </location>
</feature>
<keyword evidence="4 10" id="KW-0479">Metal-binding</keyword>
<evidence type="ECO:0000256" key="8">
    <source>
        <dbReference type="ARBA" id="ARBA00022989"/>
    </source>
</evidence>
<keyword evidence="3 10" id="KW-0812">Transmembrane</keyword>
<reference evidence="12 13" key="1">
    <citation type="submission" date="2016-12" db="EMBL/GenBank/DDBJ databases">
        <title>Genome sequencing of Methylocaldum marinum.</title>
        <authorList>
            <person name="Takeuchi M."/>
            <person name="Kamagata Y."/>
            <person name="Hiraoka S."/>
            <person name="Oshima K."/>
            <person name="Hattori M."/>
            <person name="Iwasaki W."/>
        </authorList>
    </citation>
    <scope>NUCLEOTIDE SEQUENCE [LARGE SCALE GENOMIC DNA]</scope>
    <source>
        <strain evidence="12 13">S8</strain>
    </source>
</reference>
<dbReference type="AlphaFoldDB" id="A0A250KPI4"/>
<keyword evidence="5 10" id="KW-0547">Nucleotide-binding</keyword>
<dbReference type="InterPro" id="IPR059000">
    <property type="entry name" value="ATPase_P-type_domA"/>
</dbReference>
<dbReference type="InterPro" id="IPR044492">
    <property type="entry name" value="P_typ_ATPase_HD_dom"/>
</dbReference>
<dbReference type="InterPro" id="IPR027256">
    <property type="entry name" value="P-typ_ATPase_IB"/>
</dbReference>
<dbReference type="NCBIfam" id="TIGR01494">
    <property type="entry name" value="ATPase_P-type"/>
    <property type="match status" value="1"/>
</dbReference>
<dbReference type="GO" id="GO:0016887">
    <property type="term" value="F:ATP hydrolysis activity"/>
    <property type="evidence" value="ECO:0007669"/>
    <property type="project" value="InterPro"/>
</dbReference>
<dbReference type="GO" id="GO:0005524">
    <property type="term" value="F:ATP binding"/>
    <property type="evidence" value="ECO:0007669"/>
    <property type="project" value="UniProtKB-UniRule"/>
</dbReference>
<feature type="transmembrane region" description="Helical" evidence="10">
    <location>
        <begin position="122"/>
        <end position="145"/>
    </location>
</feature>
<feature type="transmembrane region" description="Helical" evidence="10">
    <location>
        <begin position="89"/>
        <end position="110"/>
    </location>
</feature>
<protein>
    <submittedName>
        <fullName evidence="12">Cation transport ATPase</fullName>
    </submittedName>
</protein>
<organism evidence="12 13">
    <name type="scientific">Methylocaldum marinum</name>
    <dbReference type="NCBI Taxonomy" id="1432792"/>
    <lineage>
        <taxon>Bacteria</taxon>
        <taxon>Pseudomonadati</taxon>
        <taxon>Pseudomonadota</taxon>
        <taxon>Gammaproteobacteria</taxon>
        <taxon>Methylococcales</taxon>
        <taxon>Methylococcaceae</taxon>
        <taxon>Methylocaldum</taxon>
    </lineage>
</organism>
<feature type="transmembrane region" description="Helical" evidence="10">
    <location>
        <begin position="62"/>
        <end position="83"/>
    </location>
</feature>
<evidence type="ECO:0000256" key="4">
    <source>
        <dbReference type="ARBA" id="ARBA00022723"/>
    </source>
</evidence>
<name>A0A250KPI4_9GAMM</name>